<name>A0A856HZV7_9FIRM</name>
<dbReference type="Pfam" id="PF00072">
    <property type="entry name" value="Response_reg"/>
    <property type="match status" value="1"/>
</dbReference>
<dbReference type="GO" id="GO:0043565">
    <property type="term" value="F:sequence-specific DNA binding"/>
    <property type="evidence" value="ECO:0007669"/>
    <property type="project" value="InterPro"/>
</dbReference>
<dbReference type="CDD" id="cd17536">
    <property type="entry name" value="REC_YesN-like"/>
    <property type="match status" value="1"/>
</dbReference>
<dbReference type="PROSITE" id="PS00041">
    <property type="entry name" value="HTH_ARAC_FAMILY_1"/>
    <property type="match status" value="1"/>
</dbReference>
<dbReference type="InterPro" id="IPR011006">
    <property type="entry name" value="CheY-like_superfamily"/>
</dbReference>
<feature type="domain" description="Response regulatory" evidence="12">
    <location>
        <begin position="3"/>
        <end position="120"/>
    </location>
</feature>
<dbReference type="PANTHER" id="PTHR42713:SF3">
    <property type="entry name" value="TRANSCRIPTIONAL REGULATORY PROTEIN HPTR"/>
    <property type="match status" value="1"/>
</dbReference>
<evidence type="ECO:0000256" key="10">
    <source>
        <dbReference type="PROSITE-ProRule" id="PRU00169"/>
    </source>
</evidence>
<dbReference type="GO" id="GO:0000160">
    <property type="term" value="P:phosphorelay signal transduction system"/>
    <property type="evidence" value="ECO:0007669"/>
    <property type="project" value="UniProtKB-KW"/>
</dbReference>
<dbReference type="SUPFAM" id="SSF52172">
    <property type="entry name" value="CheY-like"/>
    <property type="match status" value="1"/>
</dbReference>
<dbReference type="AlphaFoldDB" id="A0A856HZV7"/>
<dbReference type="Pfam" id="PF12833">
    <property type="entry name" value="HTH_18"/>
    <property type="match status" value="1"/>
</dbReference>
<keyword evidence="8" id="KW-0804">Transcription</keyword>
<evidence type="ECO:0000313" key="14">
    <source>
        <dbReference type="Proteomes" id="UP000298642"/>
    </source>
</evidence>
<proteinExistence type="predicted"/>
<dbReference type="PROSITE" id="PS01124">
    <property type="entry name" value="HTH_ARAC_FAMILY_2"/>
    <property type="match status" value="1"/>
</dbReference>
<evidence type="ECO:0000256" key="9">
    <source>
        <dbReference type="ARBA" id="ARBA00024867"/>
    </source>
</evidence>
<dbReference type="SMART" id="SM00448">
    <property type="entry name" value="REC"/>
    <property type="match status" value="1"/>
</dbReference>
<dbReference type="SMART" id="SM00342">
    <property type="entry name" value="HTH_ARAC"/>
    <property type="match status" value="1"/>
</dbReference>
<keyword evidence="5" id="KW-0902">Two-component regulatory system</keyword>
<evidence type="ECO:0000259" key="12">
    <source>
        <dbReference type="PROSITE" id="PS50110"/>
    </source>
</evidence>
<dbReference type="InterPro" id="IPR018062">
    <property type="entry name" value="HTH_AraC-typ_CS"/>
</dbReference>
<dbReference type="Proteomes" id="UP000298642">
    <property type="component" value="Chromosome"/>
</dbReference>
<evidence type="ECO:0000256" key="2">
    <source>
        <dbReference type="ARBA" id="ARBA00018672"/>
    </source>
</evidence>
<feature type="modified residue" description="4-aspartylphosphate" evidence="10">
    <location>
        <position position="55"/>
    </location>
</feature>
<dbReference type="SUPFAM" id="SSF46689">
    <property type="entry name" value="Homeodomain-like"/>
    <property type="match status" value="2"/>
</dbReference>
<evidence type="ECO:0000256" key="6">
    <source>
        <dbReference type="ARBA" id="ARBA00023015"/>
    </source>
</evidence>
<dbReference type="PROSITE" id="PS50110">
    <property type="entry name" value="RESPONSE_REGULATORY"/>
    <property type="match status" value="1"/>
</dbReference>
<dbReference type="Gene3D" id="3.40.50.2300">
    <property type="match status" value="1"/>
</dbReference>
<comment type="subcellular location">
    <subcellularLocation>
        <location evidence="1">Cytoplasm</location>
    </subcellularLocation>
</comment>
<evidence type="ECO:0000256" key="1">
    <source>
        <dbReference type="ARBA" id="ARBA00004496"/>
    </source>
</evidence>
<evidence type="ECO:0000256" key="7">
    <source>
        <dbReference type="ARBA" id="ARBA00023125"/>
    </source>
</evidence>
<accession>A0A856HZV7</accession>
<dbReference type="EMBL" id="CP034413">
    <property type="protein sequence ID" value="QCI59161.2"/>
    <property type="molecule type" value="Genomic_DNA"/>
</dbReference>
<dbReference type="Gene3D" id="1.10.10.60">
    <property type="entry name" value="Homeodomain-like"/>
    <property type="match status" value="2"/>
</dbReference>
<feature type="domain" description="HTH araC/xylS-type" evidence="11">
    <location>
        <begin position="427"/>
        <end position="525"/>
    </location>
</feature>
<keyword evidence="14" id="KW-1185">Reference proteome</keyword>
<keyword evidence="6" id="KW-0805">Transcription regulation</keyword>
<evidence type="ECO:0000256" key="3">
    <source>
        <dbReference type="ARBA" id="ARBA00022490"/>
    </source>
</evidence>
<dbReference type="GO" id="GO:0005737">
    <property type="term" value="C:cytoplasm"/>
    <property type="evidence" value="ECO:0007669"/>
    <property type="project" value="UniProtKB-SubCell"/>
</dbReference>
<gene>
    <name evidence="13" type="ORF">EIO64_07955</name>
</gene>
<keyword evidence="7" id="KW-0238">DNA-binding</keyword>
<dbReference type="RefSeq" id="WP_021750357.1">
    <property type="nucleotide sequence ID" value="NZ_CP034413.3"/>
</dbReference>
<dbReference type="InterPro" id="IPR001789">
    <property type="entry name" value="Sig_transdc_resp-reg_receiver"/>
</dbReference>
<dbReference type="InterPro" id="IPR051552">
    <property type="entry name" value="HptR"/>
</dbReference>
<reference evidence="14" key="1">
    <citation type="submission" date="2018-12" db="EMBL/GenBank/DDBJ databases">
        <title>Dusodibacter welbiota gen. nov., sp. nov., isolated from human faeces and emended description of the Oscillibacter genus.</title>
        <authorList>
            <person name="Le Roy T."/>
            <person name="Van der Smissen P."/>
            <person name="Delzenne N."/>
            <person name="Muccioli G."/>
            <person name="Collet J.F."/>
            <person name="Cani P.D."/>
        </authorList>
    </citation>
    <scope>NUCLEOTIDE SEQUENCE [LARGE SCALE GENOMIC DNA]</scope>
    <source>
        <strain evidence="14">J115</strain>
    </source>
</reference>
<dbReference type="GeneID" id="89523007"/>
<keyword evidence="3" id="KW-0963">Cytoplasm</keyword>
<evidence type="ECO:0000256" key="5">
    <source>
        <dbReference type="ARBA" id="ARBA00023012"/>
    </source>
</evidence>
<evidence type="ECO:0000313" key="13">
    <source>
        <dbReference type="EMBL" id="QCI59161.2"/>
    </source>
</evidence>
<dbReference type="InterPro" id="IPR018060">
    <property type="entry name" value="HTH_AraC"/>
</dbReference>
<evidence type="ECO:0000259" key="11">
    <source>
        <dbReference type="PROSITE" id="PS01124"/>
    </source>
</evidence>
<protein>
    <recommendedName>
        <fullName evidence="2">Stage 0 sporulation protein A homolog</fullName>
    </recommendedName>
</protein>
<dbReference type="GO" id="GO:0003700">
    <property type="term" value="F:DNA-binding transcription factor activity"/>
    <property type="evidence" value="ECO:0007669"/>
    <property type="project" value="InterPro"/>
</dbReference>
<sequence>MLRVVLADDENKVILLMQKLIDWEALGYEIAGTANDGLRALELVREKQPHLLITDVRMPGCDGIELIQRAKALQPKLHFIVISGYRKFEYAQNALKYGVEDYLLKPLKQEELTGILLRLKEKMGQEAALEFQLKRSGEHQQELLLDALLGTAERGTSFLSAGQANGEYGFHFGSGTYAAAVIRVDVPDAESYQDGYRILLRHALEIVRRESGLLTEEFAASLGHAGIAVLLYLRAYHAVEVTQCFTKIRKEIENQRDLFWNVQATVCLGSRRDSLEQVGESMREALWLCRDRLCRPQSWRDAALEMPDLARRYQMDASRKKSFQVAAECLDEVRFVQELEESCRTVEALPDLNGQMVEDWFRQVLEACLYGMRQSGETEAPLEEEMDKRFWHCTDMAAVYRLLRQGIQAEIQRLKEAKALREMRPITEAKHYIQQHYQEALRLEDVSTAVGFNATYFSTLFKKETGQNFMDYLTELRISKAKELLCGEELSVQDVAEQVGYRDLKYFSRLFKKLTGVSPSDYKKLYK</sequence>
<keyword evidence="4 10" id="KW-0597">Phosphoprotein</keyword>
<dbReference type="PANTHER" id="PTHR42713">
    <property type="entry name" value="HISTIDINE KINASE-RELATED"/>
    <property type="match status" value="1"/>
</dbReference>
<dbReference type="KEGG" id="obj:EIO64_07955"/>
<comment type="function">
    <text evidence="9">May play the central regulatory role in sporulation. It may be an element of the effector pathway responsible for the activation of sporulation genes in response to nutritional stress. Spo0A may act in concert with spo0H (a sigma factor) to control the expression of some genes that are critical to the sporulation process.</text>
</comment>
<evidence type="ECO:0000256" key="4">
    <source>
        <dbReference type="ARBA" id="ARBA00022553"/>
    </source>
</evidence>
<evidence type="ECO:0000256" key="8">
    <source>
        <dbReference type="ARBA" id="ARBA00023163"/>
    </source>
</evidence>
<dbReference type="InterPro" id="IPR020449">
    <property type="entry name" value="Tscrpt_reg_AraC-type_HTH"/>
</dbReference>
<dbReference type="PRINTS" id="PR00032">
    <property type="entry name" value="HTHARAC"/>
</dbReference>
<organism evidence="13 14">
    <name type="scientific">Dysosmobacter welbionis</name>
    <dbReference type="NCBI Taxonomy" id="2093857"/>
    <lineage>
        <taxon>Bacteria</taxon>
        <taxon>Bacillati</taxon>
        <taxon>Bacillota</taxon>
        <taxon>Clostridia</taxon>
        <taxon>Eubacteriales</taxon>
        <taxon>Oscillospiraceae</taxon>
        <taxon>Dysosmobacter</taxon>
    </lineage>
</organism>
<dbReference type="InterPro" id="IPR009057">
    <property type="entry name" value="Homeodomain-like_sf"/>
</dbReference>